<feature type="compositionally biased region" description="Basic and acidic residues" evidence="13">
    <location>
        <begin position="7"/>
        <end position="21"/>
    </location>
</feature>
<dbReference type="Proteomes" id="UP000036923">
    <property type="component" value="Unassembled WGS sequence"/>
</dbReference>
<dbReference type="Pfam" id="PF01025">
    <property type="entry name" value="GrpE"/>
    <property type="match status" value="1"/>
</dbReference>
<evidence type="ECO:0000256" key="6">
    <source>
        <dbReference type="ARBA" id="ARBA00023186"/>
    </source>
</evidence>
<evidence type="ECO:0000256" key="1">
    <source>
        <dbReference type="ARBA" id="ARBA00004496"/>
    </source>
</evidence>
<dbReference type="EMBL" id="LGTC01000001">
    <property type="protein sequence ID" value="KNY26795.1"/>
    <property type="molecule type" value="Genomic_DNA"/>
</dbReference>
<dbReference type="Gene3D" id="2.30.22.10">
    <property type="entry name" value="Head domain of nucleotide exchange factor GrpE"/>
    <property type="match status" value="1"/>
</dbReference>
<accession>A0A0L6JM26</accession>
<evidence type="ECO:0000256" key="8">
    <source>
        <dbReference type="ARBA" id="ARBA00072274"/>
    </source>
</evidence>
<dbReference type="HAMAP" id="MF_01151">
    <property type="entry name" value="GrpE"/>
    <property type="match status" value="1"/>
</dbReference>
<dbReference type="NCBIfam" id="NF010738">
    <property type="entry name" value="PRK14140.1"/>
    <property type="match status" value="1"/>
</dbReference>
<name>A0A0L6JM26_9FIRM</name>
<organism evidence="14 15">
    <name type="scientific">Pseudobacteroides cellulosolvens ATCC 35603 = DSM 2933</name>
    <dbReference type="NCBI Taxonomy" id="398512"/>
    <lineage>
        <taxon>Bacteria</taxon>
        <taxon>Bacillati</taxon>
        <taxon>Bacillota</taxon>
        <taxon>Clostridia</taxon>
        <taxon>Eubacteriales</taxon>
        <taxon>Oscillospiraceae</taxon>
        <taxon>Pseudobacteroides</taxon>
    </lineage>
</organism>
<dbReference type="Gene3D" id="3.90.20.20">
    <property type="match status" value="1"/>
</dbReference>
<comment type="caution">
    <text evidence="14">The sequence shown here is derived from an EMBL/GenBank/DDBJ whole genome shotgun (WGS) entry which is preliminary data.</text>
</comment>
<evidence type="ECO:0000256" key="9">
    <source>
        <dbReference type="ARBA" id="ARBA00076414"/>
    </source>
</evidence>
<sequence>MGIFSGDSDKKNNQNEPKDPSVENGGTASDVKEQETSGNGGDNVSAIEEMKTMLDQKSKQCEEYFSMLQRTAAEFDNYKKRTVKEKDALYNDAVSETVLSMLPVVDNFERAIKAAENDSTTDSSFKEGMELVYRQLKDALKNLGVEEIKSVGETFDPQLHNAVMHIEDDSYDSNTVVEEFQKGYVLKDKVIRHSMVKVAN</sequence>
<comment type="similarity">
    <text evidence="2 10 12">Belongs to the GrpE family.</text>
</comment>
<dbReference type="PANTHER" id="PTHR21237:SF23">
    <property type="entry name" value="GRPE PROTEIN HOMOLOG, MITOCHONDRIAL"/>
    <property type="match status" value="1"/>
</dbReference>
<dbReference type="InterPro" id="IPR000740">
    <property type="entry name" value="GrpE"/>
</dbReference>
<dbReference type="RefSeq" id="WP_036946999.1">
    <property type="nucleotide sequence ID" value="NZ_KN050764.1"/>
</dbReference>
<dbReference type="GO" id="GO:0000774">
    <property type="term" value="F:adenyl-nucleotide exchange factor activity"/>
    <property type="evidence" value="ECO:0007669"/>
    <property type="project" value="InterPro"/>
</dbReference>
<evidence type="ECO:0000256" key="7">
    <source>
        <dbReference type="ARBA" id="ARBA00053401"/>
    </source>
</evidence>
<dbReference type="FunFam" id="2.30.22.10:FF:000001">
    <property type="entry name" value="Protein GrpE"/>
    <property type="match status" value="1"/>
</dbReference>
<dbReference type="GO" id="GO:0006457">
    <property type="term" value="P:protein folding"/>
    <property type="evidence" value="ECO:0007669"/>
    <property type="project" value="InterPro"/>
</dbReference>
<evidence type="ECO:0000256" key="4">
    <source>
        <dbReference type="ARBA" id="ARBA00022490"/>
    </source>
</evidence>
<dbReference type="GO" id="GO:0005737">
    <property type="term" value="C:cytoplasm"/>
    <property type="evidence" value="ECO:0007669"/>
    <property type="project" value="UniProtKB-SubCell"/>
</dbReference>
<dbReference type="GO" id="GO:0051087">
    <property type="term" value="F:protein-folding chaperone binding"/>
    <property type="evidence" value="ECO:0007669"/>
    <property type="project" value="InterPro"/>
</dbReference>
<comment type="subunit">
    <text evidence="3 10">Homodimer.</text>
</comment>
<evidence type="ECO:0000256" key="2">
    <source>
        <dbReference type="ARBA" id="ARBA00009054"/>
    </source>
</evidence>
<keyword evidence="5 10" id="KW-0346">Stress response</keyword>
<keyword evidence="15" id="KW-1185">Reference proteome</keyword>
<dbReference type="SUPFAM" id="SSF58014">
    <property type="entry name" value="Coiled-coil domain of nucleotide exchange factor GrpE"/>
    <property type="match status" value="1"/>
</dbReference>
<dbReference type="GO" id="GO:0051082">
    <property type="term" value="F:unfolded protein binding"/>
    <property type="evidence" value="ECO:0007669"/>
    <property type="project" value="TreeGrafter"/>
</dbReference>
<evidence type="ECO:0000256" key="5">
    <source>
        <dbReference type="ARBA" id="ARBA00023016"/>
    </source>
</evidence>
<dbReference type="eggNOG" id="COG0576">
    <property type="taxonomic scope" value="Bacteria"/>
</dbReference>
<proteinExistence type="inferred from homology"/>
<evidence type="ECO:0000256" key="13">
    <source>
        <dbReference type="SAM" id="MobiDB-lite"/>
    </source>
</evidence>
<evidence type="ECO:0000313" key="15">
    <source>
        <dbReference type="Proteomes" id="UP000036923"/>
    </source>
</evidence>
<dbReference type="PROSITE" id="PS01071">
    <property type="entry name" value="GRPE"/>
    <property type="match status" value="1"/>
</dbReference>
<dbReference type="PRINTS" id="PR00773">
    <property type="entry name" value="GRPEPROTEIN"/>
</dbReference>
<dbReference type="PANTHER" id="PTHR21237">
    <property type="entry name" value="GRPE PROTEIN"/>
    <property type="match status" value="1"/>
</dbReference>
<dbReference type="CDD" id="cd00446">
    <property type="entry name" value="GrpE"/>
    <property type="match status" value="1"/>
</dbReference>
<feature type="region of interest" description="Disordered" evidence="13">
    <location>
        <begin position="1"/>
        <end position="47"/>
    </location>
</feature>
<comment type="subcellular location">
    <subcellularLocation>
        <location evidence="1 10">Cytoplasm</location>
    </subcellularLocation>
</comment>
<reference evidence="15" key="1">
    <citation type="submission" date="2015-07" db="EMBL/GenBank/DDBJ databases">
        <title>Near-Complete Genome Sequence of the Cellulolytic Bacterium Bacteroides (Pseudobacteroides) cellulosolvens ATCC 35603.</title>
        <authorList>
            <person name="Dassa B."/>
            <person name="Utturkar S.M."/>
            <person name="Klingeman D.M."/>
            <person name="Hurt R.A."/>
            <person name="Keller M."/>
            <person name="Xu J."/>
            <person name="Reddy Y.H.K."/>
            <person name="Borovok I."/>
            <person name="Grinberg I.R."/>
            <person name="Lamed R."/>
            <person name="Zhivin O."/>
            <person name="Bayer E.A."/>
            <person name="Brown S.D."/>
        </authorList>
    </citation>
    <scope>NUCLEOTIDE SEQUENCE [LARGE SCALE GENOMIC DNA]</scope>
    <source>
        <strain evidence="15">DSM 2933</strain>
    </source>
</reference>
<evidence type="ECO:0000256" key="11">
    <source>
        <dbReference type="RuleBase" id="RU000639"/>
    </source>
</evidence>
<comment type="function">
    <text evidence="7 10 11">Participates actively in the response to hyperosmotic and heat shock by preventing the aggregation of stress-denatured proteins, in association with DnaK and GrpE. It is the nucleotide exchange factor for DnaK and may function as a thermosensor. Unfolded proteins bind initially to DnaJ; upon interaction with the DnaJ-bound protein, DnaK hydrolyzes its bound ATP, resulting in the formation of a stable complex. GrpE releases ADP from DnaK; ATP binding to DnaK triggers the release of the substrate protein, thus completing the reaction cycle. Several rounds of ATP-dependent interactions between DnaJ, DnaK and GrpE are required for fully efficient folding.</text>
</comment>
<evidence type="ECO:0000313" key="14">
    <source>
        <dbReference type="EMBL" id="KNY26795.1"/>
    </source>
</evidence>
<keyword evidence="6 10" id="KW-0143">Chaperone</keyword>
<keyword evidence="4 10" id="KW-0963">Cytoplasm</keyword>
<evidence type="ECO:0000256" key="12">
    <source>
        <dbReference type="RuleBase" id="RU004478"/>
    </source>
</evidence>
<dbReference type="OrthoDB" id="9812586at2"/>
<dbReference type="SUPFAM" id="SSF51064">
    <property type="entry name" value="Head domain of nucleotide exchange factor GrpE"/>
    <property type="match status" value="1"/>
</dbReference>
<dbReference type="GO" id="GO:0042803">
    <property type="term" value="F:protein homodimerization activity"/>
    <property type="evidence" value="ECO:0007669"/>
    <property type="project" value="InterPro"/>
</dbReference>
<evidence type="ECO:0000256" key="10">
    <source>
        <dbReference type="HAMAP-Rule" id="MF_01151"/>
    </source>
</evidence>
<dbReference type="PATRIC" id="fig|398512.5.peg.2145"/>
<evidence type="ECO:0000256" key="3">
    <source>
        <dbReference type="ARBA" id="ARBA00011738"/>
    </source>
</evidence>
<dbReference type="STRING" id="398512.Bccel_2060"/>
<dbReference type="AlphaFoldDB" id="A0A0L6JM26"/>
<dbReference type="InterPro" id="IPR009012">
    <property type="entry name" value="GrpE_head"/>
</dbReference>
<gene>
    <name evidence="10" type="primary">grpE</name>
    <name evidence="14" type="ORF">Bccel_2060</name>
</gene>
<protein>
    <recommendedName>
        <fullName evidence="8 10">Protein GrpE</fullName>
    </recommendedName>
    <alternativeName>
        <fullName evidence="9 10">HSP-70 cofactor</fullName>
    </alternativeName>
</protein>
<dbReference type="InterPro" id="IPR013805">
    <property type="entry name" value="GrpE_CC"/>
</dbReference>